<keyword evidence="1" id="KW-0175">Coiled coil</keyword>
<sequence>MPLREASRTSRTYEHKYRGRYPQSSLSKAMSAITPTQPPLTPINTSQHTTQNSQALAPTEGTTASQTQNTPARGRGSRGRGCGETRGGTRSGTRRGARSGTRGGAADQQGSRTPHRSWTNDKCRDGLSTLNLIVEWLTVEGNYNLWRNDTVSKREVDEVIVKYIIENGGGKRKWEGVDQQITNLEKKFRAALAYQSQTGQGILDAADELARQAAANPDDSEAEDYVGQAVTETETAIRKICKDRPSAIPLNTHEQGEVDDNLAAALNLGADEEGPTTPDHWSDSNRGGNRLPVNTPGQPSPGLNQTLPDPATASVRAPETPAGTGTPAVTRSASMAALAAQRPDPQSSNRRVSYAERITDRLFPSQEEMNTQAVAENQLNQSRLNAETQMVEANIQLASALREGLAPTDNTPERQRLQTRQMELDVELREVEIQRTRETLQQEKVTGAAFARAKMLQDFIRSGLPLADAVNITNQLLGPVETGVNVVDDSVDIDSVDLD</sequence>
<feature type="compositionally biased region" description="Basic and acidic residues" evidence="2">
    <location>
        <begin position="1"/>
        <end position="16"/>
    </location>
</feature>
<name>A0A2S4UIN4_9BASI</name>
<feature type="region of interest" description="Disordered" evidence="2">
    <location>
        <begin position="270"/>
        <end position="352"/>
    </location>
</feature>
<feature type="coiled-coil region" evidence="1">
    <location>
        <begin position="383"/>
        <end position="434"/>
    </location>
</feature>
<proteinExistence type="predicted"/>
<feature type="compositionally biased region" description="Gly residues" evidence="2">
    <location>
        <begin position="79"/>
        <end position="90"/>
    </location>
</feature>
<dbReference type="VEuPathDB" id="FungiDB:PSHT_10009"/>
<feature type="compositionally biased region" description="Polar residues" evidence="2">
    <location>
        <begin position="42"/>
        <end position="71"/>
    </location>
</feature>
<dbReference type="AlphaFoldDB" id="A0A2S4UIN4"/>
<reference evidence="3" key="1">
    <citation type="submission" date="2017-12" db="EMBL/GenBank/DDBJ databases">
        <title>Gene loss provides genomic basis for host adaptation in cereal stripe rust fungi.</title>
        <authorList>
            <person name="Xia C."/>
        </authorList>
    </citation>
    <scope>NUCLEOTIDE SEQUENCE [LARGE SCALE GENOMIC DNA]</scope>
    <source>
        <strain evidence="3">93-210</strain>
    </source>
</reference>
<comment type="caution">
    <text evidence="3">The sequence shown here is derived from an EMBL/GenBank/DDBJ whole genome shotgun (WGS) entry which is preliminary data.</text>
</comment>
<evidence type="ECO:0000313" key="3">
    <source>
        <dbReference type="EMBL" id="POV97183.1"/>
    </source>
</evidence>
<dbReference type="PANTHER" id="PTHR33324:SF2">
    <property type="entry name" value="MYB_SANT-LIKE DNA-BINDING DOMAIN-CONTAINING PROTEIN"/>
    <property type="match status" value="1"/>
</dbReference>
<dbReference type="PANTHER" id="PTHR33324">
    <property type="entry name" value="EXPRESSED PROTEIN"/>
    <property type="match status" value="1"/>
</dbReference>
<feature type="region of interest" description="Disordered" evidence="2">
    <location>
        <begin position="1"/>
        <end position="122"/>
    </location>
</feature>
<dbReference type="VEuPathDB" id="FungiDB:PSTT_15223"/>
<feature type="compositionally biased region" description="Polar residues" evidence="2">
    <location>
        <begin position="295"/>
        <end position="307"/>
    </location>
</feature>
<evidence type="ECO:0000256" key="2">
    <source>
        <dbReference type="SAM" id="MobiDB-lite"/>
    </source>
</evidence>
<organism evidence="3 4">
    <name type="scientific">Puccinia striiformis</name>
    <dbReference type="NCBI Taxonomy" id="27350"/>
    <lineage>
        <taxon>Eukaryota</taxon>
        <taxon>Fungi</taxon>
        <taxon>Dikarya</taxon>
        <taxon>Basidiomycota</taxon>
        <taxon>Pucciniomycotina</taxon>
        <taxon>Pucciniomycetes</taxon>
        <taxon>Pucciniales</taxon>
        <taxon>Pucciniaceae</taxon>
        <taxon>Puccinia</taxon>
    </lineage>
</organism>
<gene>
    <name evidence="3" type="ORF">PSTT_15223</name>
</gene>
<evidence type="ECO:0000256" key="1">
    <source>
        <dbReference type="SAM" id="Coils"/>
    </source>
</evidence>
<evidence type="ECO:0000313" key="4">
    <source>
        <dbReference type="Proteomes" id="UP000239156"/>
    </source>
</evidence>
<dbReference type="EMBL" id="PKSL01000270">
    <property type="protein sequence ID" value="POV97183.1"/>
    <property type="molecule type" value="Genomic_DNA"/>
</dbReference>
<protein>
    <submittedName>
        <fullName evidence="3">Uncharacterized protein</fullName>
    </submittedName>
</protein>
<dbReference type="Proteomes" id="UP000239156">
    <property type="component" value="Unassembled WGS sequence"/>
</dbReference>
<keyword evidence="4" id="KW-1185">Reference proteome</keyword>
<accession>A0A2S4UIN4</accession>